<dbReference type="Pfam" id="PF09643">
    <property type="entry name" value="YopX"/>
    <property type="match status" value="1"/>
</dbReference>
<evidence type="ECO:0000259" key="1">
    <source>
        <dbReference type="Pfam" id="PF09643"/>
    </source>
</evidence>
<dbReference type="InterPro" id="IPR019096">
    <property type="entry name" value="YopX_protein"/>
</dbReference>
<feature type="domain" description="YopX protein" evidence="1">
    <location>
        <begin position="49"/>
        <end position="134"/>
    </location>
</feature>
<reference evidence="2 3" key="1">
    <citation type="submission" date="2017-04" db="EMBL/GenBank/DDBJ databases">
        <title>The genome sequence of Parageobacillus galactosidasius DSM 18751.</title>
        <authorList>
            <person name="Ramaloko W.T."/>
            <person name="Koen N."/>
            <person name="Polliack S."/>
            <person name="Aliyu H."/>
            <person name="Lebre P."/>
            <person name="Mohr T."/>
            <person name="Oswald F."/>
            <person name="Zwick M."/>
            <person name="Neumann A."/>
            <person name="Syldatk C."/>
            <person name="Cowan D."/>
            <person name="De Maayer P."/>
        </authorList>
    </citation>
    <scope>NUCLEOTIDE SEQUENCE [LARGE SCALE GENOMIC DNA]</scope>
    <source>
        <strain evidence="2 3">DSM 18751</strain>
    </source>
</reference>
<keyword evidence="3" id="KW-1185">Reference proteome</keyword>
<proteinExistence type="predicted"/>
<dbReference type="Proteomes" id="UP000198394">
    <property type="component" value="Unassembled WGS sequence"/>
</dbReference>
<comment type="caution">
    <text evidence="2">The sequence shown here is derived from an EMBL/GenBank/DDBJ whole genome shotgun (WGS) entry which is preliminary data.</text>
</comment>
<dbReference type="AlphaFoldDB" id="A0A226QSC9"/>
<accession>A0A226QSC9</accession>
<protein>
    <recommendedName>
        <fullName evidence="1">YopX protein domain-containing protein</fullName>
    </recommendedName>
</protein>
<evidence type="ECO:0000313" key="2">
    <source>
        <dbReference type="EMBL" id="OXB94818.1"/>
    </source>
</evidence>
<dbReference type="EMBL" id="NDYL01000001">
    <property type="protein sequence ID" value="OXB94818.1"/>
    <property type="molecule type" value="Genomic_DNA"/>
</dbReference>
<dbReference type="Gene3D" id="2.30.30.290">
    <property type="entry name" value="YopX-like domains"/>
    <property type="match status" value="1"/>
</dbReference>
<organism evidence="2 3">
    <name type="scientific">Parageobacillus galactosidasius</name>
    <dbReference type="NCBI Taxonomy" id="883812"/>
    <lineage>
        <taxon>Bacteria</taxon>
        <taxon>Bacillati</taxon>
        <taxon>Bacillota</taxon>
        <taxon>Bacilli</taxon>
        <taxon>Bacillales</taxon>
        <taxon>Anoxybacillaceae</taxon>
        <taxon>Parageobacillus</taxon>
    </lineage>
</organism>
<dbReference type="SUPFAM" id="SSF159006">
    <property type="entry name" value="YopX-like"/>
    <property type="match status" value="1"/>
</dbReference>
<evidence type="ECO:0000313" key="3">
    <source>
        <dbReference type="Proteomes" id="UP000198394"/>
    </source>
</evidence>
<name>A0A226QSC9_9BACL</name>
<gene>
    <name evidence="2" type="ORF">B9L23_08120</name>
</gene>
<dbReference type="RefSeq" id="WP_089097271.1">
    <property type="nucleotide sequence ID" value="NZ_NDYL01000001.1"/>
</dbReference>
<dbReference type="InterPro" id="IPR023385">
    <property type="entry name" value="YopX-like_C"/>
</dbReference>
<sequence>MKEIKFQALIIGVSPRQYLESVDVFRDKWILYTQDENDPNVYWEEPVGLSEFADLNDLVFRMYTGRKDKNGRRIYEGDILKVQGYGDNYVVIQWSEQTASFMAYSPTLKGYNLLNEIDEIGEIIGNIYENPELLSEYRRESNER</sequence>